<evidence type="ECO:0000256" key="1">
    <source>
        <dbReference type="SAM" id="MobiDB-lite"/>
    </source>
</evidence>
<dbReference type="RefSeq" id="WP_151967946.1">
    <property type="nucleotide sequence ID" value="NZ_AP019860.1"/>
</dbReference>
<feature type="compositionally biased region" description="Basic residues" evidence="1">
    <location>
        <begin position="37"/>
        <end position="60"/>
    </location>
</feature>
<reference evidence="2 3" key="1">
    <citation type="submission" date="2019-08" db="EMBL/GenBank/DDBJ databases">
        <title>Complete genome sequence of Candidatus Uab amorphum.</title>
        <authorList>
            <person name="Shiratori T."/>
            <person name="Suzuki S."/>
            <person name="Kakizawa Y."/>
            <person name="Ishida K."/>
        </authorList>
    </citation>
    <scope>NUCLEOTIDE SEQUENCE [LARGE SCALE GENOMIC DNA]</scope>
    <source>
        <strain evidence="2 3">SRT547</strain>
    </source>
</reference>
<dbReference type="KEGG" id="uam:UABAM_02116"/>
<organism evidence="2 3">
    <name type="scientific">Uabimicrobium amorphum</name>
    <dbReference type="NCBI Taxonomy" id="2596890"/>
    <lineage>
        <taxon>Bacteria</taxon>
        <taxon>Pseudomonadati</taxon>
        <taxon>Planctomycetota</taxon>
        <taxon>Candidatus Uabimicrobiia</taxon>
        <taxon>Candidatus Uabimicrobiales</taxon>
        <taxon>Candidatus Uabimicrobiaceae</taxon>
        <taxon>Candidatus Uabimicrobium</taxon>
    </lineage>
</organism>
<dbReference type="EMBL" id="AP019860">
    <property type="protein sequence ID" value="BBM83761.1"/>
    <property type="molecule type" value="Genomic_DNA"/>
</dbReference>
<feature type="region of interest" description="Disordered" evidence="1">
    <location>
        <begin position="34"/>
        <end position="65"/>
    </location>
</feature>
<name>A0A5S9F305_UABAM</name>
<sequence length="156" mass="17576">MLIFVLCGCGGGESVSTTGTNNVVDLSYQSSLNQSSVKKKTRKSSRSKSKKSRKPKKKAKSVVGSWETRDGNFHIQFSSGGKGVATRDRRYNGHLYTYYRDFSWKQKSSKILLKYTSETTIRDGVNIVREKSLSEKATFRISGNQLLRKGSSLYRK</sequence>
<accession>A0A5S9F305</accession>
<evidence type="ECO:0000313" key="2">
    <source>
        <dbReference type="EMBL" id="BBM83761.1"/>
    </source>
</evidence>
<dbReference type="Proteomes" id="UP000326354">
    <property type="component" value="Chromosome"/>
</dbReference>
<protein>
    <submittedName>
        <fullName evidence="2">Uncharacterized protein</fullName>
    </submittedName>
</protein>
<dbReference type="AlphaFoldDB" id="A0A5S9F305"/>
<gene>
    <name evidence="2" type="ORF">UABAM_02116</name>
</gene>
<proteinExistence type="predicted"/>
<evidence type="ECO:0000313" key="3">
    <source>
        <dbReference type="Proteomes" id="UP000326354"/>
    </source>
</evidence>
<keyword evidence="3" id="KW-1185">Reference proteome</keyword>